<dbReference type="InterPro" id="IPR024977">
    <property type="entry name" value="Apc4-like_WD40_dom"/>
</dbReference>
<keyword evidence="7" id="KW-1185">Reference proteome</keyword>
<reference evidence="6 7" key="1">
    <citation type="journal article" date="2016" name="Proc. Natl. Acad. Sci. U.S.A.">
        <title>Comparative genomics of biotechnologically important yeasts.</title>
        <authorList>
            <person name="Riley R."/>
            <person name="Haridas S."/>
            <person name="Wolfe K.H."/>
            <person name="Lopes M.R."/>
            <person name="Hittinger C.T."/>
            <person name="Goeker M."/>
            <person name="Salamov A.A."/>
            <person name="Wisecaver J.H."/>
            <person name="Long T.M."/>
            <person name="Calvey C.H."/>
            <person name="Aerts A.L."/>
            <person name="Barry K.W."/>
            <person name="Choi C."/>
            <person name="Clum A."/>
            <person name="Coughlan A.Y."/>
            <person name="Deshpande S."/>
            <person name="Douglass A.P."/>
            <person name="Hanson S.J."/>
            <person name="Klenk H.-P."/>
            <person name="LaButti K.M."/>
            <person name="Lapidus A."/>
            <person name="Lindquist E.A."/>
            <person name="Lipzen A.M."/>
            <person name="Meier-Kolthoff J.P."/>
            <person name="Ohm R.A."/>
            <person name="Otillar R.P."/>
            <person name="Pangilinan J.L."/>
            <person name="Peng Y."/>
            <person name="Rokas A."/>
            <person name="Rosa C.A."/>
            <person name="Scheuner C."/>
            <person name="Sibirny A.A."/>
            <person name="Slot J.C."/>
            <person name="Stielow J.B."/>
            <person name="Sun H."/>
            <person name="Kurtzman C.P."/>
            <person name="Blackwell M."/>
            <person name="Grigoriev I.V."/>
            <person name="Jeffries T.W."/>
        </authorList>
    </citation>
    <scope>NUCLEOTIDE SEQUENCE [LARGE SCALE GENOMIC DNA]</scope>
    <source>
        <strain evidence="6 7">DSM 6958</strain>
    </source>
</reference>
<evidence type="ECO:0000313" key="6">
    <source>
        <dbReference type="EMBL" id="ODQ63789.1"/>
    </source>
</evidence>
<dbReference type="EMBL" id="KV454413">
    <property type="protein sequence ID" value="ODQ63789.1"/>
    <property type="molecule type" value="Genomic_DNA"/>
</dbReference>
<feature type="domain" description="Anaphase-promoting complex subunit 4-like WD40" evidence="5">
    <location>
        <begin position="40"/>
        <end position="136"/>
    </location>
</feature>
<dbReference type="AlphaFoldDB" id="A0A1E3PEE6"/>
<dbReference type="InterPro" id="IPR001680">
    <property type="entry name" value="WD40_rpt"/>
</dbReference>
<dbReference type="STRING" id="857566.A0A1E3PEE6"/>
<name>A0A1E3PEE6_9ASCO</name>
<evidence type="ECO:0000259" key="5">
    <source>
        <dbReference type="Pfam" id="PF12894"/>
    </source>
</evidence>
<dbReference type="OrthoDB" id="256303at2759"/>
<evidence type="ECO:0000256" key="4">
    <source>
        <dbReference type="PROSITE-ProRule" id="PRU00221"/>
    </source>
</evidence>
<dbReference type="InterPro" id="IPR036322">
    <property type="entry name" value="WD40_repeat_dom_sf"/>
</dbReference>
<dbReference type="Gene3D" id="2.130.10.10">
    <property type="entry name" value="YVTN repeat-like/Quinoprotein amine dehydrogenase"/>
    <property type="match status" value="1"/>
</dbReference>
<evidence type="ECO:0000256" key="3">
    <source>
        <dbReference type="ARBA" id="ARBA00022737"/>
    </source>
</evidence>
<evidence type="ECO:0000256" key="1">
    <source>
        <dbReference type="ARBA" id="ARBA00007830"/>
    </source>
</evidence>
<protein>
    <submittedName>
        <fullName evidence="6">WD40 repeat-like protein</fullName>
    </submittedName>
</protein>
<proteinExistence type="inferred from homology"/>
<dbReference type="PROSITE" id="PS50082">
    <property type="entry name" value="WD_REPEATS_2"/>
    <property type="match status" value="2"/>
</dbReference>
<dbReference type="Proteomes" id="UP000095009">
    <property type="component" value="Unassembled WGS sequence"/>
</dbReference>
<comment type="similarity">
    <text evidence="1">Belongs to the WD repeat rae1 family.</text>
</comment>
<dbReference type="PROSITE" id="PS50294">
    <property type="entry name" value="WD_REPEATS_REGION"/>
    <property type="match status" value="1"/>
</dbReference>
<organism evidence="6 7">
    <name type="scientific">Nadsonia fulvescens var. elongata DSM 6958</name>
    <dbReference type="NCBI Taxonomy" id="857566"/>
    <lineage>
        <taxon>Eukaryota</taxon>
        <taxon>Fungi</taxon>
        <taxon>Dikarya</taxon>
        <taxon>Ascomycota</taxon>
        <taxon>Saccharomycotina</taxon>
        <taxon>Dipodascomycetes</taxon>
        <taxon>Dipodascales</taxon>
        <taxon>Dipodascales incertae sedis</taxon>
        <taxon>Nadsonia</taxon>
    </lineage>
</organism>
<dbReference type="SUPFAM" id="SSF50978">
    <property type="entry name" value="WD40 repeat-like"/>
    <property type="match status" value="1"/>
</dbReference>
<feature type="repeat" description="WD" evidence="4">
    <location>
        <begin position="82"/>
        <end position="123"/>
    </location>
</feature>
<dbReference type="SMART" id="SM00320">
    <property type="entry name" value="WD40"/>
    <property type="match status" value="4"/>
</dbReference>
<feature type="repeat" description="WD" evidence="4">
    <location>
        <begin position="123"/>
        <end position="168"/>
    </location>
</feature>
<dbReference type="PANTHER" id="PTHR10971">
    <property type="entry name" value="MRNA EXPORT FACTOR AND BUB3"/>
    <property type="match status" value="1"/>
</dbReference>
<sequence length="367" mass="40542">MSLFGSQAQSTSTITSVGTENDLANDCVLTSPPEDSISDMAFSPQSDLIAVASWDKKVRIYEVAPTGENQGRTIYQSQGRALYDHQAPVLSVHWSPDGSKVASGGADKAGRVYDLQTGQSAQVAAHDATISSVRWVDIGPSQGPMIATASWDKTLKYWDLRQQNAISTVQLPERAYSMDSQKQLLVVGTAERQICVIDLSNPQTIFKRIDSPLKWQTKVITCYPTGDGYAIGSIEGRCALQYVDAAQQSAKGFSFKCHRTTVPNRNESQVFAVNAISFHPIYGTFSTAGADGCFNFWDKEAKHRLKGWPSRQATISSTAFNRNGTIFAYALSYDWSKGYQFNTPEYPNIVRFHNATDDETKQRKKTR</sequence>
<dbReference type="InterPro" id="IPR015943">
    <property type="entry name" value="WD40/YVTN_repeat-like_dom_sf"/>
</dbReference>
<gene>
    <name evidence="6" type="ORF">NADFUDRAFT_47629</name>
</gene>
<evidence type="ECO:0000256" key="2">
    <source>
        <dbReference type="ARBA" id="ARBA00022574"/>
    </source>
</evidence>
<evidence type="ECO:0000313" key="7">
    <source>
        <dbReference type="Proteomes" id="UP000095009"/>
    </source>
</evidence>
<keyword evidence="3" id="KW-0677">Repeat</keyword>
<dbReference type="FunFam" id="2.130.10.10:FF:000190">
    <property type="entry name" value="Nuclear pore complex subunit"/>
    <property type="match status" value="1"/>
</dbReference>
<dbReference type="Pfam" id="PF12894">
    <property type="entry name" value="ANAPC4_WD40"/>
    <property type="match status" value="1"/>
</dbReference>
<accession>A0A1E3PEE6</accession>
<keyword evidence="2 4" id="KW-0853">WD repeat</keyword>